<organism evidence="2">
    <name type="scientific">Archaeoglobus fulgidus</name>
    <dbReference type="NCBI Taxonomy" id="2234"/>
    <lineage>
        <taxon>Archaea</taxon>
        <taxon>Methanobacteriati</taxon>
        <taxon>Methanobacteriota</taxon>
        <taxon>Archaeoglobi</taxon>
        <taxon>Archaeoglobales</taxon>
        <taxon>Archaeoglobaceae</taxon>
        <taxon>Archaeoglobus</taxon>
    </lineage>
</organism>
<name>A0A7C3REI2_ARCFL</name>
<sequence>MIVRLLGTGDSPGTPVLNCHCKTCEDARRNGWERKRFSILVKNAGKIILIDTSPDLRRQLLDNGIERVDAVIWTHPHFDHFGGFSEFYRVQGNVEVFTTPQIHESIGKYLHFLSYRRKEVEVYEKFQISGISFTLFPVNHPPVDAVGVKLEWNGYKVVITGDTNIEIPERSVEEMNKPDLFIADAIAPSGKFKKHMNAKEALSLAERVGARRVILTHLGHFFPPPKIAVRHYPVGEDYQTFSFREGTLDEFLGD</sequence>
<feature type="domain" description="Metallo-beta-lactamase" evidence="1">
    <location>
        <begin position="35"/>
        <end position="217"/>
    </location>
</feature>
<dbReference type="GO" id="GO:0016787">
    <property type="term" value="F:hydrolase activity"/>
    <property type="evidence" value="ECO:0007669"/>
    <property type="project" value="UniProtKB-KW"/>
</dbReference>
<comment type="caution">
    <text evidence="2">The sequence shown here is derived from an EMBL/GenBank/DDBJ whole genome shotgun (WGS) entry which is preliminary data.</text>
</comment>
<accession>A0A7C3REI2</accession>
<keyword evidence="2" id="KW-0378">Hydrolase</keyword>
<evidence type="ECO:0000313" key="2">
    <source>
        <dbReference type="EMBL" id="HFW33028.1"/>
    </source>
</evidence>
<dbReference type="InterPro" id="IPR001279">
    <property type="entry name" value="Metallo-B-lactamas"/>
</dbReference>
<evidence type="ECO:0000259" key="1">
    <source>
        <dbReference type="SMART" id="SM00849"/>
    </source>
</evidence>
<dbReference type="Gene3D" id="3.60.15.10">
    <property type="entry name" value="Ribonuclease Z/Hydroxyacylglutathione hydrolase-like"/>
    <property type="match status" value="1"/>
</dbReference>
<dbReference type="Pfam" id="PF12706">
    <property type="entry name" value="Lactamase_B_2"/>
    <property type="match status" value="1"/>
</dbReference>
<dbReference type="PANTHER" id="PTHR42663">
    <property type="entry name" value="HYDROLASE C777.06C-RELATED-RELATED"/>
    <property type="match status" value="1"/>
</dbReference>
<protein>
    <submittedName>
        <fullName evidence="2">MBL fold metallo-hydrolase</fullName>
    </submittedName>
</protein>
<proteinExistence type="predicted"/>
<dbReference type="AlphaFoldDB" id="A0A7C3REI2"/>
<dbReference type="PANTHER" id="PTHR42663:SF12">
    <property type="entry name" value="ATP-BINDING PROTEIN PHNP"/>
    <property type="match status" value="1"/>
</dbReference>
<dbReference type="SMART" id="SM00849">
    <property type="entry name" value="Lactamase_B"/>
    <property type="match status" value="1"/>
</dbReference>
<gene>
    <name evidence="2" type="ORF">ENW66_08815</name>
</gene>
<dbReference type="SUPFAM" id="SSF56281">
    <property type="entry name" value="Metallo-hydrolase/oxidoreductase"/>
    <property type="match status" value="1"/>
</dbReference>
<reference evidence="2" key="1">
    <citation type="journal article" date="2020" name="mSystems">
        <title>Genome- and Community-Level Interaction Insights into Carbon Utilization and Element Cycling Functions of Hydrothermarchaeota in Hydrothermal Sediment.</title>
        <authorList>
            <person name="Zhou Z."/>
            <person name="Liu Y."/>
            <person name="Xu W."/>
            <person name="Pan J."/>
            <person name="Luo Z.H."/>
            <person name="Li M."/>
        </authorList>
    </citation>
    <scope>NUCLEOTIDE SEQUENCE [LARGE SCALE GENOMIC DNA]</scope>
    <source>
        <strain evidence="2">SpSt-87</strain>
    </source>
</reference>
<dbReference type="EMBL" id="DTLB01000051">
    <property type="protein sequence ID" value="HFW33028.1"/>
    <property type="molecule type" value="Genomic_DNA"/>
</dbReference>
<dbReference type="InterPro" id="IPR036866">
    <property type="entry name" value="RibonucZ/Hydroxyglut_hydro"/>
</dbReference>
<dbReference type="CDD" id="cd16279">
    <property type="entry name" value="metallo-hydrolase-like_MBL-fold"/>
    <property type="match status" value="1"/>
</dbReference>